<protein>
    <submittedName>
        <fullName evidence="2">Uncharacterized protein</fullName>
    </submittedName>
</protein>
<dbReference type="AlphaFoldDB" id="A0A9E7GU45"/>
<dbReference type="Proteomes" id="UP001055439">
    <property type="component" value="Chromosome 7"/>
</dbReference>
<evidence type="ECO:0000313" key="3">
    <source>
        <dbReference type="Proteomes" id="UP001055439"/>
    </source>
</evidence>
<feature type="compositionally biased region" description="Acidic residues" evidence="1">
    <location>
        <begin position="181"/>
        <end position="192"/>
    </location>
</feature>
<dbReference type="EMBL" id="CP097509">
    <property type="protein sequence ID" value="URE18114.1"/>
    <property type="molecule type" value="Genomic_DNA"/>
</dbReference>
<evidence type="ECO:0000256" key="1">
    <source>
        <dbReference type="SAM" id="MobiDB-lite"/>
    </source>
</evidence>
<name>A0A9E7GU45_9LILI</name>
<gene>
    <name evidence="2" type="ORF">MUK42_17897</name>
</gene>
<reference evidence="2" key="1">
    <citation type="submission" date="2022-05" db="EMBL/GenBank/DDBJ databases">
        <title>The Musa troglodytarum L. genome provides insights into the mechanism of non-climacteric behaviour and enrichment of carotenoids.</title>
        <authorList>
            <person name="Wang J."/>
        </authorList>
    </citation>
    <scope>NUCLEOTIDE SEQUENCE</scope>
    <source>
        <tissue evidence="2">Leaf</tissue>
    </source>
</reference>
<proteinExistence type="predicted"/>
<keyword evidence="3" id="KW-1185">Reference proteome</keyword>
<organism evidence="2 3">
    <name type="scientific">Musa troglodytarum</name>
    <name type="common">fe'i banana</name>
    <dbReference type="NCBI Taxonomy" id="320322"/>
    <lineage>
        <taxon>Eukaryota</taxon>
        <taxon>Viridiplantae</taxon>
        <taxon>Streptophyta</taxon>
        <taxon>Embryophyta</taxon>
        <taxon>Tracheophyta</taxon>
        <taxon>Spermatophyta</taxon>
        <taxon>Magnoliopsida</taxon>
        <taxon>Liliopsida</taxon>
        <taxon>Zingiberales</taxon>
        <taxon>Musaceae</taxon>
        <taxon>Musa</taxon>
    </lineage>
</organism>
<evidence type="ECO:0000313" key="2">
    <source>
        <dbReference type="EMBL" id="URE18114.1"/>
    </source>
</evidence>
<accession>A0A9E7GU45</accession>
<feature type="region of interest" description="Disordered" evidence="1">
    <location>
        <begin position="178"/>
        <end position="203"/>
    </location>
</feature>
<feature type="region of interest" description="Disordered" evidence="1">
    <location>
        <begin position="129"/>
        <end position="162"/>
    </location>
</feature>
<sequence length="212" mass="22913">MHVTLEQDPSDNLAGPSLLLPDLLAVYSEPWVVGLHSTDPISGEPRPTQQHLAGDSYKWVAHDCELNNVGPGGAVGPRWLRVAADEQPRSKIARLTATGGHRMFQHRTAYREAASGCLLLPLHGGSPLGITAPPPGLPSGTPGSRATAGPRSTRGREACHRKHIPRTRAAACVSCLANKENEEEEEEEEEEEDKRGSPDGLMQVQVCYSHRL</sequence>